<name>A0AAW9PUP1_9CYAN</name>
<proteinExistence type="predicted"/>
<dbReference type="AlphaFoldDB" id="A0AAW9PUP1"/>
<feature type="signal peptide" evidence="1">
    <location>
        <begin position="1"/>
        <end position="24"/>
    </location>
</feature>
<dbReference type="RefSeq" id="WP_330481577.1">
    <property type="nucleotide sequence ID" value="NZ_JAZBJZ010000001.1"/>
</dbReference>
<dbReference type="EMBL" id="JAZBJZ010000001">
    <property type="protein sequence ID" value="MEE3715154.1"/>
    <property type="molecule type" value="Genomic_DNA"/>
</dbReference>
<keyword evidence="3" id="KW-1185">Reference proteome</keyword>
<evidence type="ECO:0000313" key="3">
    <source>
        <dbReference type="Proteomes" id="UP001333818"/>
    </source>
</evidence>
<feature type="chain" id="PRO_5043779519" evidence="1">
    <location>
        <begin position="25"/>
        <end position="227"/>
    </location>
</feature>
<evidence type="ECO:0000256" key="1">
    <source>
        <dbReference type="SAM" id="SignalP"/>
    </source>
</evidence>
<evidence type="ECO:0000313" key="2">
    <source>
        <dbReference type="EMBL" id="MEE3715154.1"/>
    </source>
</evidence>
<organism evidence="2 3">
    <name type="scientific">Tumidithrix elongata BACA0141</name>
    <dbReference type="NCBI Taxonomy" id="2716417"/>
    <lineage>
        <taxon>Bacteria</taxon>
        <taxon>Bacillati</taxon>
        <taxon>Cyanobacteriota</taxon>
        <taxon>Cyanophyceae</taxon>
        <taxon>Pseudanabaenales</taxon>
        <taxon>Pseudanabaenaceae</taxon>
        <taxon>Tumidithrix</taxon>
        <taxon>Tumidithrix elongata</taxon>
    </lineage>
</organism>
<dbReference type="Proteomes" id="UP001333818">
    <property type="component" value="Unassembled WGS sequence"/>
</dbReference>
<sequence>MKLITCQFCIFAFSYLSICSQASAETPISKSASDLKVNQEVIDSSPVLRRWLTNPPDLLDDIYNSPSFDPTLRVGITSRDNNLGVDVGIDNLLVGQTRLAASASYQSEFSGKESGFDANLRYYILPLGSYFNIAPQVGFRQLNVTDRPTISGVDLGLQGILVLSPHSADLRLGQTFTAPGSNVELSITSLSASYALTKQIRLGSKIEWRRSPIFNDSRVGFVLEFNL</sequence>
<keyword evidence="1" id="KW-0732">Signal</keyword>
<comment type="caution">
    <text evidence="2">The sequence shown here is derived from an EMBL/GenBank/DDBJ whole genome shotgun (WGS) entry which is preliminary data.</text>
</comment>
<gene>
    <name evidence="2" type="ORF">V2H45_00180</name>
</gene>
<protein>
    <submittedName>
        <fullName evidence="2">Uncharacterized protein</fullName>
    </submittedName>
</protein>
<accession>A0AAW9PUP1</accession>
<reference evidence="2" key="1">
    <citation type="submission" date="2024-01" db="EMBL/GenBank/DDBJ databases">
        <title>Bank of Algae and Cyanobacteria of the Azores (BACA) strain genomes.</title>
        <authorList>
            <person name="Luz R."/>
            <person name="Cordeiro R."/>
            <person name="Fonseca A."/>
            <person name="Goncalves V."/>
        </authorList>
    </citation>
    <scope>NUCLEOTIDE SEQUENCE</scope>
    <source>
        <strain evidence="2">BACA0141</strain>
    </source>
</reference>